<proteinExistence type="predicted"/>
<evidence type="ECO:0000259" key="1">
    <source>
        <dbReference type="Pfam" id="PF00668"/>
    </source>
</evidence>
<feature type="domain" description="Condensation" evidence="1">
    <location>
        <begin position="25"/>
        <end position="329"/>
    </location>
</feature>
<reference evidence="2" key="1">
    <citation type="submission" date="2021-02" db="EMBL/GenBank/DDBJ databases">
        <authorList>
            <person name="Nowell W R."/>
        </authorList>
    </citation>
    <scope>NUCLEOTIDE SEQUENCE</scope>
</reference>
<gene>
    <name evidence="2" type="ORF">OXD698_LOCUS37049</name>
</gene>
<sequence length="526" mass="61689">MFQKKKRTAATTDHKVQRLKITSRTEALASSAQQRIYMHENLYFSGSDLSVYNSLIPLQIKRGSVSIEHIRLSLVSVIQQHTVLRTAICFNPIRNEIEQNIQPLTDDTYSFEHSSGISTLERLDRLLTNESIGKCFDVENGKVLRCHVVQRSPDNHDDLLHEGDLIIFVIHHIAFDLSSYKPFLKAFERACWANEYQQSLLTMPQYIDFALYEQALLADTSAESKMNKARRFWANLMHGYDWDKIRHLVPDKDRTDQHYSGRGYTTAFTINQDVVDSMMLFASTNNVTMFSLSLACYYAFLFKLTNHDDDLCVVSSAANRPEKELQDMIAPASYAQARIWLDEHIRFDPDKPQIAIYNMPFLYRLHSRHTLSVQHLRHTLKLIITKHESFRTSLIFHTENNRHLQRIIDMDDDNGQLFTFIENTYETQEQLNDIIHKEKYNPQLFDLAQGLVFRCQLVHYKQISSDHLLSHKDVLIFNFHHSVFDYSSMNIFLHDLNQAYTTGQLLYDDSTNLRYLDCKYKYYLYF</sequence>
<dbReference type="GO" id="GO:0031177">
    <property type="term" value="F:phosphopantetheine binding"/>
    <property type="evidence" value="ECO:0007669"/>
    <property type="project" value="TreeGrafter"/>
</dbReference>
<dbReference type="InterPro" id="IPR023213">
    <property type="entry name" value="CAT-like_dom_sf"/>
</dbReference>
<evidence type="ECO:0000313" key="3">
    <source>
        <dbReference type="Proteomes" id="UP000663844"/>
    </source>
</evidence>
<name>A0A819WX20_9BILA</name>
<organism evidence="2 3">
    <name type="scientific">Adineta steineri</name>
    <dbReference type="NCBI Taxonomy" id="433720"/>
    <lineage>
        <taxon>Eukaryota</taxon>
        <taxon>Metazoa</taxon>
        <taxon>Spiralia</taxon>
        <taxon>Gnathifera</taxon>
        <taxon>Rotifera</taxon>
        <taxon>Eurotatoria</taxon>
        <taxon>Bdelloidea</taxon>
        <taxon>Adinetida</taxon>
        <taxon>Adinetidae</taxon>
        <taxon>Adineta</taxon>
    </lineage>
</organism>
<dbReference type="GO" id="GO:0005829">
    <property type="term" value="C:cytosol"/>
    <property type="evidence" value="ECO:0007669"/>
    <property type="project" value="TreeGrafter"/>
</dbReference>
<dbReference type="InterPro" id="IPR001242">
    <property type="entry name" value="Condensation_dom"/>
</dbReference>
<feature type="domain" description="Condensation" evidence="1">
    <location>
        <begin position="330"/>
        <end position="502"/>
    </location>
</feature>
<dbReference type="Proteomes" id="UP000663844">
    <property type="component" value="Unassembled WGS sequence"/>
</dbReference>
<dbReference type="EMBL" id="CAJOAZ010006354">
    <property type="protein sequence ID" value="CAF4131699.1"/>
    <property type="molecule type" value="Genomic_DNA"/>
</dbReference>
<dbReference type="Pfam" id="PF00668">
    <property type="entry name" value="Condensation"/>
    <property type="match status" value="2"/>
</dbReference>
<evidence type="ECO:0000313" key="2">
    <source>
        <dbReference type="EMBL" id="CAF4131699.1"/>
    </source>
</evidence>
<dbReference type="Gene3D" id="3.30.559.10">
    <property type="entry name" value="Chloramphenicol acetyltransferase-like domain"/>
    <property type="match status" value="2"/>
</dbReference>
<dbReference type="PANTHER" id="PTHR45527">
    <property type="entry name" value="NONRIBOSOMAL PEPTIDE SYNTHETASE"/>
    <property type="match status" value="1"/>
</dbReference>
<dbReference type="GO" id="GO:0003824">
    <property type="term" value="F:catalytic activity"/>
    <property type="evidence" value="ECO:0007669"/>
    <property type="project" value="InterPro"/>
</dbReference>
<dbReference type="PANTHER" id="PTHR45527:SF1">
    <property type="entry name" value="FATTY ACID SYNTHASE"/>
    <property type="match status" value="1"/>
</dbReference>
<protein>
    <recommendedName>
        <fullName evidence="1">Condensation domain-containing protein</fullName>
    </recommendedName>
</protein>
<dbReference type="GO" id="GO:0044550">
    <property type="term" value="P:secondary metabolite biosynthetic process"/>
    <property type="evidence" value="ECO:0007669"/>
    <property type="project" value="TreeGrafter"/>
</dbReference>
<dbReference type="Gene3D" id="3.30.559.30">
    <property type="entry name" value="Nonribosomal peptide synthetase, condensation domain"/>
    <property type="match status" value="1"/>
</dbReference>
<dbReference type="GO" id="GO:0043041">
    <property type="term" value="P:amino acid activation for nonribosomal peptide biosynthetic process"/>
    <property type="evidence" value="ECO:0007669"/>
    <property type="project" value="TreeGrafter"/>
</dbReference>
<dbReference type="AlphaFoldDB" id="A0A819WX20"/>
<dbReference type="SUPFAM" id="SSF52777">
    <property type="entry name" value="CoA-dependent acyltransferases"/>
    <property type="match status" value="3"/>
</dbReference>
<accession>A0A819WX20</accession>
<comment type="caution">
    <text evidence="2">The sequence shown here is derived from an EMBL/GenBank/DDBJ whole genome shotgun (WGS) entry which is preliminary data.</text>
</comment>